<dbReference type="PANTHER" id="PTHR34654">
    <property type="entry name" value="UPF0109 PROTEIN SCO5592"/>
    <property type="match status" value="1"/>
</dbReference>
<dbReference type="PANTHER" id="PTHR34654:SF1">
    <property type="entry name" value="RNA-BINDING PROTEIN KHPA"/>
    <property type="match status" value="1"/>
</dbReference>
<gene>
    <name evidence="3" type="ORF">IAC58_03545</name>
</gene>
<keyword evidence="2" id="KW-0694">RNA-binding</keyword>
<organism evidence="3 4">
    <name type="scientific">Candidatus Onthovivens merdipullorum</name>
    <dbReference type="NCBI Taxonomy" id="2840889"/>
    <lineage>
        <taxon>Bacteria</taxon>
        <taxon>Bacillati</taxon>
        <taxon>Bacillota</taxon>
        <taxon>Bacilli</taxon>
        <taxon>Bacillales</taxon>
        <taxon>Candidatus Onthovivens</taxon>
    </lineage>
</organism>
<protein>
    <submittedName>
        <fullName evidence="3">KH domain-containing protein</fullName>
    </submittedName>
</protein>
<dbReference type="GO" id="GO:0003723">
    <property type="term" value="F:RNA binding"/>
    <property type="evidence" value="ECO:0007669"/>
    <property type="project" value="UniProtKB-KW"/>
</dbReference>
<dbReference type="Proteomes" id="UP000823613">
    <property type="component" value="Unassembled WGS sequence"/>
</dbReference>
<evidence type="ECO:0000313" key="4">
    <source>
        <dbReference type="Proteomes" id="UP000823613"/>
    </source>
</evidence>
<comment type="caution">
    <text evidence="3">The sequence shown here is derived from an EMBL/GenBank/DDBJ whole genome shotgun (WGS) entry which is preliminary data.</text>
</comment>
<proteinExistence type="predicted"/>
<dbReference type="Pfam" id="PF13083">
    <property type="entry name" value="KH_KhpA-B"/>
    <property type="match status" value="1"/>
</dbReference>
<name>A0A9D9DH90_9BACL</name>
<dbReference type="EMBL" id="JADIMY010000076">
    <property type="protein sequence ID" value="MBO8427607.1"/>
    <property type="molecule type" value="Genomic_DNA"/>
</dbReference>
<evidence type="ECO:0000313" key="3">
    <source>
        <dbReference type="EMBL" id="MBO8427607.1"/>
    </source>
</evidence>
<keyword evidence="1" id="KW-0963">Cytoplasm</keyword>
<sequence length="86" mass="9682">MDYIKLIHTIIDPFVKDPSAIIITQVPQENENDLTFDIASNSENTAHLIGKKGCVATAVREIVSIAGKLEKKRIHLKFESFDEDEK</sequence>
<accession>A0A9D9DH90</accession>
<evidence type="ECO:0000256" key="2">
    <source>
        <dbReference type="ARBA" id="ARBA00022884"/>
    </source>
</evidence>
<dbReference type="InterPro" id="IPR020627">
    <property type="entry name" value="KhpA"/>
</dbReference>
<reference evidence="3" key="2">
    <citation type="journal article" date="2021" name="PeerJ">
        <title>Extensive microbial diversity within the chicken gut microbiome revealed by metagenomics and culture.</title>
        <authorList>
            <person name="Gilroy R."/>
            <person name="Ravi A."/>
            <person name="Getino M."/>
            <person name="Pursley I."/>
            <person name="Horton D.L."/>
            <person name="Alikhan N.F."/>
            <person name="Baker D."/>
            <person name="Gharbi K."/>
            <person name="Hall N."/>
            <person name="Watson M."/>
            <person name="Adriaenssens E.M."/>
            <person name="Foster-Nyarko E."/>
            <person name="Jarju S."/>
            <person name="Secka A."/>
            <person name="Antonio M."/>
            <person name="Oren A."/>
            <person name="Chaudhuri R.R."/>
            <person name="La Ragione R."/>
            <person name="Hildebrand F."/>
            <person name="Pallen M.J."/>
        </authorList>
    </citation>
    <scope>NUCLEOTIDE SEQUENCE</scope>
    <source>
        <strain evidence="3">11159</strain>
    </source>
</reference>
<reference evidence="3" key="1">
    <citation type="submission" date="2020-10" db="EMBL/GenBank/DDBJ databases">
        <authorList>
            <person name="Gilroy R."/>
        </authorList>
    </citation>
    <scope>NUCLEOTIDE SEQUENCE</scope>
    <source>
        <strain evidence="3">11159</strain>
    </source>
</reference>
<evidence type="ECO:0000256" key="1">
    <source>
        <dbReference type="ARBA" id="ARBA00022490"/>
    </source>
</evidence>
<dbReference type="AlphaFoldDB" id="A0A9D9DH90"/>